<comment type="cofactor">
    <cofactor evidence="3">
        <name>FMN</name>
        <dbReference type="ChEBI" id="CHEBI:58210"/>
    </cofactor>
    <text evidence="3">Binds 1 FMN per subunit.</text>
</comment>
<dbReference type="PANTHER" id="PTHR14359">
    <property type="entry name" value="HOMO-OLIGOMERIC FLAVIN CONTAINING CYS DECARBOXYLASE FAMILY"/>
    <property type="match status" value="1"/>
</dbReference>
<gene>
    <name evidence="3 7" type="primary">coaBC</name>
    <name evidence="7" type="ORF">GCM10022261_29570</name>
</gene>
<dbReference type="PANTHER" id="PTHR14359:SF6">
    <property type="entry name" value="PHOSPHOPANTOTHENOYLCYSTEINE DECARBOXYLASE"/>
    <property type="match status" value="1"/>
</dbReference>
<feature type="binding site" evidence="3">
    <location>
        <position position="325"/>
    </location>
    <ligand>
        <name>CTP</name>
        <dbReference type="ChEBI" id="CHEBI:37563"/>
    </ligand>
</feature>
<keyword evidence="3 4" id="KW-0288">FMN</keyword>
<accession>A0ABP8EN50</accession>
<comment type="caution">
    <text evidence="7">The sequence shown here is derived from an EMBL/GenBank/DDBJ whole genome shotgun (WGS) entry which is preliminary data.</text>
</comment>
<dbReference type="Pfam" id="PF04127">
    <property type="entry name" value="DFP"/>
    <property type="match status" value="1"/>
</dbReference>
<sequence length="407" mass="41859">MNVVLGVAGGIAAYKACHVVRELRELGHSVRVVPTRAALEFVGAATWEALSGQPVSTSVFTRIDEVEHVNIGQHADLVIIAPATADLLARARAGIADDLLTATLLTATAPVVMAPAMHTEMWHHPATVDNVETLRDRGVHVIEPDSGRLTGADSGPGRLPEPDRIVSAALEFAAGAAPGGALAGNRILVTAGGTREPLDPVRYLGNRSSGKQGTALARAAAAAGGSVHLVAANVGAEVLAGLPPTVTVTEVETTAELAEACAAAQPESDVIIMSAAVSDYRAAETAAHKMKKSGDEGLRIELVQNPDILAGLVRTRAGDQLIVGFAAETGSPEAGPEQLAREKLLRKGCDLLVLNDVSAGKAFGTDTNAIVLYARDGDAVSEVLRTEGTKDEVSEKVVAGVASVLHG</sequence>
<feature type="region of interest" description="Phosphopantothenoylcysteine decarboxylase" evidence="3">
    <location>
        <begin position="1"/>
        <end position="186"/>
    </location>
</feature>
<keyword evidence="3" id="KW-0479">Metal-binding</keyword>
<dbReference type="EMBL" id="BAABAZ010000012">
    <property type="protein sequence ID" value="GAA4285426.1"/>
    <property type="molecule type" value="Genomic_DNA"/>
</dbReference>
<dbReference type="InterPro" id="IPR007085">
    <property type="entry name" value="DNA/pantothenate-metab_flavo_C"/>
</dbReference>
<comment type="caution">
    <text evidence="3">Lacks conserved residue(s) required for the propagation of feature annotation.</text>
</comment>
<dbReference type="GO" id="GO:0016874">
    <property type="term" value="F:ligase activity"/>
    <property type="evidence" value="ECO:0007669"/>
    <property type="project" value="UniProtKB-KW"/>
</dbReference>
<evidence type="ECO:0000256" key="2">
    <source>
        <dbReference type="ARBA" id="ARBA00023239"/>
    </source>
</evidence>
<keyword evidence="3" id="KW-0460">Magnesium</keyword>
<feature type="domain" description="DNA/pantothenate metabolism flavoprotein C-terminal" evidence="6">
    <location>
        <begin position="182"/>
        <end position="402"/>
    </location>
</feature>
<comment type="function">
    <text evidence="4">Catalyzes two steps in the biosynthesis of coenzyme A. In the first step cysteine is conjugated to 4'-phosphopantothenate to form 4-phosphopantothenoylcysteine, in the latter compound is decarboxylated to form 4'-phosphopantotheine.</text>
</comment>
<feature type="binding site" evidence="3">
    <location>
        <position position="347"/>
    </location>
    <ligand>
        <name>CTP</name>
        <dbReference type="ChEBI" id="CHEBI:37563"/>
    </ligand>
</feature>
<evidence type="ECO:0000256" key="3">
    <source>
        <dbReference type="HAMAP-Rule" id="MF_02225"/>
    </source>
</evidence>
<dbReference type="SUPFAM" id="SSF52507">
    <property type="entry name" value="Homo-oligomeric flavin-containing Cys decarboxylases, HFCD"/>
    <property type="match status" value="1"/>
</dbReference>
<dbReference type="HAMAP" id="MF_02225">
    <property type="entry name" value="CoaBC"/>
    <property type="match status" value="1"/>
</dbReference>
<feature type="binding site" evidence="3">
    <location>
        <position position="343"/>
    </location>
    <ligand>
        <name>CTP</name>
        <dbReference type="ChEBI" id="CHEBI:37563"/>
    </ligand>
</feature>
<comment type="pathway">
    <text evidence="3 4">Cofactor biosynthesis; coenzyme A biosynthesis; CoA from (R)-pantothenate: step 3/5.</text>
</comment>
<dbReference type="NCBIfam" id="TIGR00521">
    <property type="entry name" value="coaBC_dfp"/>
    <property type="match status" value="1"/>
</dbReference>
<protein>
    <recommendedName>
        <fullName evidence="3">Coenzyme A biosynthesis bifunctional protein CoaBC</fullName>
    </recommendedName>
    <alternativeName>
        <fullName evidence="3">DNA/pantothenate metabolism flavoprotein</fullName>
    </alternativeName>
    <alternativeName>
        <fullName evidence="3">Phosphopantothenoylcysteine synthetase/decarboxylase</fullName>
        <shortName evidence="3">PPCS-PPCDC</shortName>
    </alternativeName>
    <domain>
        <recommendedName>
            <fullName evidence="3">Phosphopantothenoylcysteine decarboxylase</fullName>
            <shortName evidence="3">PPC decarboxylase</shortName>
            <shortName evidence="3">PPC-DC</shortName>
            <ecNumber evidence="3">4.1.1.36</ecNumber>
        </recommendedName>
        <alternativeName>
            <fullName evidence="3">CoaC</fullName>
        </alternativeName>
    </domain>
    <domain>
        <recommendedName>
            <fullName evidence="3">Phosphopantothenate--cysteine ligase</fullName>
            <ecNumber evidence="3">6.3.2.5</ecNumber>
        </recommendedName>
        <alternativeName>
            <fullName evidence="3">CoaB</fullName>
        </alternativeName>
        <alternativeName>
            <fullName evidence="3">Phosphopantothenoylcysteine synthetase</fullName>
            <shortName evidence="3">PPC synthetase</shortName>
            <shortName evidence="3">PPC-S</shortName>
        </alternativeName>
    </domain>
</protein>
<dbReference type="Gene3D" id="3.40.50.10300">
    <property type="entry name" value="CoaB-like"/>
    <property type="match status" value="1"/>
</dbReference>
<feature type="domain" description="Flavoprotein" evidence="5">
    <location>
        <begin position="1"/>
        <end position="170"/>
    </location>
</feature>
<name>A0ABP8EN50_9MICO</name>
<dbReference type="InterPro" id="IPR036551">
    <property type="entry name" value="Flavin_trans-like"/>
</dbReference>
<feature type="binding site" evidence="3">
    <location>
        <position position="279"/>
    </location>
    <ligand>
        <name>CTP</name>
        <dbReference type="ChEBI" id="CHEBI:37563"/>
    </ligand>
</feature>
<comment type="catalytic activity">
    <reaction evidence="3 4">
        <text>(R)-4'-phosphopantothenate + L-cysteine + CTP = N-[(R)-4-phosphopantothenoyl]-L-cysteine + CMP + diphosphate + H(+)</text>
        <dbReference type="Rhea" id="RHEA:19397"/>
        <dbReference type="ChEBI" id="CHEBI:10986"/>
        <dbReference type="ChEBI" id="CHEBI:15378"/>
        <dbReference type="ChEBI" id="CHEBI:33019"/>
        <dbReference type="ChEBI" id="CHEBI:35235"/>
        <dbReference type="ChEBI" id="CHEBI:37563"/>
        <dbReference type="ChEBI" id="CHEBI:59458"/>
        <dbReference type="ChEBI" id="CHEBI:60377"/>
        <dbReference type="EC" id="6.3.2.5"/>
    </reaction>
</comment>
<dbReference type="InterPro" id="IPR035929">
    <property type="entry name" value="CoaB-like_sf"/>
</dbReference>
<proteinExistence type="inferred from homology"/>
<evidence type="ECO:0000259" key="5">
    <source>
        <dbReference type="Pfam" id="PF02441"/>
    </source>
</evidence>
<evidence type="ECO:0000256" key="1">
    <source>
        <dbReference type="ARBA" id="ARBA00022793"/>
    </source>
</evidence>
<dbReference type="EC" id="6.3.2.5" evidence="3"/>
<dbReference type="InterPro" id="IPR003382">
    <property type="entry name" value="Flavoprotein"/>
</dbReference>
<dbReference type="SUPFAM" id="SSF102645">
    <property type="entry name" value="CoaB-like"/>
    <property type="match status" value="1"/>
</dbReference>
<keyword evidence="1 3" id="KW-0210">Decarboxylase</keyword>
<dbReference type="EC" id="4.1.1.36" evidence="3"/>
<dbReference type="RefSeq" id="WP_236863265.1">
    <property type="nucleotide sequence ID" value="NZ_BAABAZ010000012.1"/>
</dbReference>
<comment type="catalytic activity">
    <reaction evidence="3 4">
        <text>N-[(R)-4-phosphopantothenoyl]-L-cysteine + H(+) = (R)-4'-phosphopantetheine + CO2</text>
        <dbReference type="Rhea" id="RHEA:16793"/>
        <dbReference type="ChEBI" id="CHEBI:15378"/>
        <dbReference type="ChEBI" id="CHEBI:16526"/>
        <dbReference type="ChEBI" id="CHEBI:59458"/>
        <dbReference type="ChEBI" id="CHEBI:61723"/>
        <dbReference type="EC" id="4.1.1.36"/>
    </reaction>
</comment>
<comment type="similarity">
    <text evidence="3 4">In the N-terminal section; belongs to the HFCD (homo-oligomeric flavin containing Cys decarboxylase) superfamily.</text>
</comment>
<feature type="region of interest" description="Phosphopantothenate--cysteine ligase" evidence="3">
    <location>
        <begin position="187"/>
        <end position="407"/>
    </location>
</feature>
<dbReference type="Proteomes" id="UP001501586">
    <property type="component" value="Unassembled WGS sequence"/>
</dbReference>
<comment type="function">
    <text evidence="3">Catalyzes two sequential steps in the biosynthesis of coenzyme A. In the first step cysteine is conjugated to 4'-phosphopantothenate to form 4-phosphopantothenoylcysteine. In the second step the latter compound is decarboxylated to form 4'-phosphopantotheine.</text>
</comment>
<organism evidence="7 8">
    <name type="scientific">Brevibacterium daeguense</name>
    <dbReference type="NCBI Taxonomy" id="909936"/>
    <lineage>
        <taxon>Bacteria</taxon>
        <taxon>Bacillati</taxon>
        <taxon>Actinomycetota</taxon>
        <taxon>Actinomycetes</taxon>
        <taxon>Micrococcales</taxon>
        <taxon>Brevibacteriaceae</taxon>
        <taxon>Brevibacterium</taxon>
    </lineage>
</organism>
<dbReference type="Pfam" id="PF02441">
    <property type="entry name" value="Flavoprotein"/>
    <property type="match status" value="1"/>
</dbReference>
<dbReference type="InterPro" id="IPR005252">
    <property type="entry name" value="CoaBC"/>
</dbReference>
<keyword evidence="3" id="KW-0511">Multifunctional enzyme</keyword>
<evidence type="ECO:0000259" key="6">
    <source>
        <dbReference type="Pfam" id="PF04127"/>
    </source>
</evidence>
<keyword evidence="3 4" id="KW-0436">Ligase</keyword>
<evidence type="ECO:0000313" key="8">
    <source>
        <dbReference type="Proteomes" id="UP001501586"/>
    </source>
</evidence>
<comment type="similarity">
    <text evidence="3 4">In the C-terminal section; belongs to the PPC synthetase family.</text>
</comment>
<evidence type="ECO:0000256" key="4">
    <source>
        <dbReference type="RuleBase" id="RU364078"/>
    </source>
</evidence>
<comment type="cofactor">
    <cofactor evidence="3">
        <name>Mg(2+)</name>
        <dbReference type="ChEBI" id="CHEBI:18420"/>
    </cofactor>
</comment>
<comment type="pathway">
    <text evidence="3 4">Cofactor biosynthesis; coenzyme A biosynthesis; CoA from (R)-pantothenate: step 2/5.</text>
</comment>
<reference evidence="8" key="1">
    <citation type="journal article" date="2019" name="Int. J. Syst. Evol. Microbiol.">
        <title>The Global Catalogue of Microorganisms (GCM) 10K type strain sequencing project: providing services to taxonomists for standard genome sequencing and annotation.</title>
        <authorList>
            <consortium name="The Broad Institute Genomics Platform"/>
            <consortium name="The Broad Institute Genome Sequencing Center for Infectious Disease"/>
            <person name="Wu L."/>
            <person name="Ma J."/>
        </authorList>
    </citation>
    <scope>NUCLEOTIDE SEQUENCE [LARGE SCALE GENOMIC DNA]</scope>
    <source>
        <strain evidence="8">JCM 17458</strain>
    </source>
</reference>
<dbReference type="Gene3D" id="3.40.50.1950">
    <property type="entry name" value="Flavin prenyltransferase-like"/>
    <property type="match status" value="1"/>
</dbReference>
<feature type="binding site" evidence="3">
    <location>
        <position position="289"/>
    </location>
    <ligand>
        <name>CTP</name>
        <dbReference type="ChEBI" id="CHEBI:37563"/>
    </ligand>
</feature>
<keyword evidence="2 3" id="KW-0456">Lyase</keyword>
<keyword evidence="3 4" id="KW-0285">Flavoprotein</keyword>
<keyword evidence="8" id="KW-1185">Reference proteome</keyword>
<feature type="binding site" evidence="3">
    <location>
        <begin position="306"/>
        <end position="309"/>
    </location>
    <ligand>
        <name>CTP</name>
        <dbReference type="ChEBI" id="CHEBI:37563"/>
    </ligand>
</feature>
<evidence type="ECO:0000313" key="7">
    <source>
        <dbReference type="EMBL" id="GAA4285426.1"/>
    </source>
</evidence>